<comment type="caution">
    <text evidence="14">The sequence shown here is derived from an EMBL/GenBank/DDBJ whole genome shotgun (WGS) entry which is preliminary data.</text>
</comment>
<dbReference type="OrthoDB" id="1931120at2"/>
<dbReference type="SUPFAM" id="SSF55874">
    <property type="entry name" value="ATPase domain of HSP90 chaperone/DNA topoisomerase II/histidine kinase"/>
    <property type="match status" value="1"/>
</dbReference>
<keyword evidence="6" id="KW-0418">Kinase</keyword>
<dbReference type="InterPro" id="IPR003661">
    <property type="entry name" value="HisK_dim/P_dom"/>
</dbReference>
<dbReference type="PROSITE" id="PS50109">
    <property type="entry name" value="HIS_KIN"/>
    <property type="match status" value="1"/>
</dbReference>
<keyword evidence="3" id="KW-0597">Phosphoprotein</keyword>
<evidence type="ECO:0000313" key="14">
    <source>
        <dbReference type="EMBL" id="RRS03564.1"/>
    </source>
</evidence>
<protein>
    <recommendedName>
        <fullName evidence="2">histidine kinase</fullName>
        <ecNumber evidence="2">2.7.13.3</ecNumber>
    </recommendedName>
</protein>
<dbReference type="Pfam" id="PF02518">
    <property type="entry name" value="HATPase_c"/>
    <property type="match status" value="1"/>
</dbReference>
<evidence type="ECO:0000256" key="6">
    <source>
        <dbReference type="ARBA" id="ARBA00022777"/>
    </source>
</evidence>
<evidence type="ECO:0000256" key="3">
    <source>
        <dbReference type="ARBA" id="ARBA00022553"/>
    </source>
</evidence>
<comment type="catalytic activity">
    <reaction evidence="1">
        <text>ATP + protein L-histidine = ADP + protein N-phospho-L-histidine.</text>
        <dbReference type="EC" id="2.7.13.3"/>
    </reaction>
</comment>
<dbReference type="PROSITE" id="PS50112">
    <property type="entry name" value="PAS"/>
    <property type="match status" value="1"/>
</dbReference>
<dbReference type="EMBL" id="RSED01000011">
    <property type="protein sequence ID" value="RRS03564.1"/>
    <property type="molecule type" value="Genomic_DNA"/>
</dbReference>
<evidence type="ECO:0000256" key="5">
    <source>
        <dbReference type="ARBA" id="ARBA00022741"/>
    </source>
</evidence>
<dbReference type="GO" id="GO:0000155">
    <property type="term" value="F:phosphorelay sensor kinase activity"/>
    <property type="evidence" value="ECO:0007669"/>
    <property type="project" value="InterPro"/>
</dbReference>
<evidence type="ECO:0000313" key="15">
    <source>
        <dbReference type="Proteomes" id="UP000269265"/>
    </source>
</evidence>
<dbReference type="InterPro" id="IPR036097">
    <property type="entry name" value="HisK_dim/P_sf"/>
</dbReference>
<dbReference type="InterPro" id="IPR000700">
    <property type="entry name" value="PAS-assoc_C"/>
</dbReference>
<keyword evidence="10" id="KW-1133">Transmembrane helix</keyword>
<keyword evidence="4" id="KW-0808">Transferase</keyword>
<keyword evidence="8" id="KW-0902">Two-component regulatory system</keyword>
<dbReference type="Pfam" id="PF00989">
    <property type="entry name" value="PAS"/>
    <property type="match status" value="1"/>
</dbReference>
<evidence type="ECO:0000256" key="4">
    <source>
        <dbReference type="ARBA" id="ARBA00022679"/>
    </source>
</evidence>
<dbReference type="SMART" id="SM00091">
    <property type="entry name" value="PAS"/>
    <property type="match status" value="1"/>
</dbReference>
<evidence type="ECO:0000259" key="13">
    <source>
        <dbReference type="PROSITE" id="PS50113"/>
    </source>
</evidence>
<organism evidence="14 15">
    <name type="scientific">Aquabacterium soli</name>
    <dbReference type="NCBI Taxonomy" id="2493092"/>
    <lineage>
        <taxon>Bacteria</taxon>
        <taxon>Pseudomonadati</taxon>
        <taxon>Pseudomonadota</taxon>
        <taxon>Betaproteobacteria</taxon>
        <taxon>Burkholderiales</taxon>
        <taxon>Aquabacterium</taxon>
    </lineage>
</organism>
<feature type="domain" description="PAS" evidence="12">
    <location>
        <begin position="284"/>
        <end position="356"/>
    </location>
</feature>
<dbReference type="PANTHER" id="PTHR43065:SF42">
    <property type="entry name" value="TWO-COMPONENT SENSOR PPRA"/>
    <property type="match status" value="1"/>
</dbReference>
<dbReference type="PANTHER" id="PTHR43065">
    <property type="entry name" value="SENSOR HISTIDINE KINASE"/>
    <property type="match status" value="1"/>
</dbReference>
<evidence type="ECO:0000256" key="10">
    <source>
        <dbReference type="SAM" id="Phobius"/>
    </source>
</evidence>
<dbReference type="RefSeq" id="WP_125244095.1">
    <property type="nucleotide sequence ID" value="NZ_RSED01000011.1"/>
</dbReference>
<dbReference type="Gene3D" id="3.30.450.20">
    <property type="entry name" value="PAS domain"/>
    <property type="match status" value="1"/>
</dbReference>
<dbReference type="PRINTS" id="PR00344">
    <property type="entry name" value="BCTRLSENSOR"/>
</dbReference>
<dbReference type="Gene3D" id="3.30.565.10">
    <property type="entry name" value="Histidine kinase-like ATPase, C-terminal domain"/>
    <property type="match status" value="1"/>
</dbReference>
<keyword evidence="10" id="KW-0812">Transmembrane</keyword>
<dbReference type="InterPro" id="IPR005467">
    <property type="entry name" value="His_kinase_dom"/>
</dbReference>
<feature type="compositionally biased region" description="Basic and acidic residues" evidence="9">
    <location>
        <begin position="649"/>
        <end position="659"/>
    </location>
</feature>
<evidence type="ECO:0000256" key="8">
    <source>
        <dbReference type="ARBA" id="ARBA00023012"/>
    </source>
</evidence>
<reference evidence="14 15" key="1">
    <citation type="submission" date="2018-12" db="EMBL/GenBank/DDBJ databases">
        <title>The whole draft genome of Aquabacterium sp. SJQ9.</title>
        <authorList>
            <person name="Sun L."/>
            <person name="Gao X."/>
            <person name="Chen W."/>
            <person name="Huang K."/>
        </authorList>
    </citation>
    <scope>NUCLEOTIDE SEQUENCE [LARGE SCALE GENOMIC DNA]</scope>
    <source>
        <strain evidence="14 15">SJQ9</strain>
    </source>
</reference>
<feature type="transmembrane region" description="Helical" evidence="10">
    <location>
        <begin position="34"/>
        <end position="54"/>
    </location>
</feature>
<dbReference type="SUPFAM" id="SSF55785">
    <property type="entry name" value="PYP-like sensor domain (PAS domain)"/>
    <property type="match status" value="1"/>
</dbReference>
<dbReference type="InterPro" id="IPR003594">
    <property type="entry name" value="HATPase_dom"/>
</dbReference>
<accession>A0A426V9N8</accession>
<keyword evidence="5" id="KW-0547">Nucleotide-binding</keyword>
<dbReference type="SUPFAM" id="SSF47384">
    <property type="entry name" value="Homodimeric domain of signal transducing histidine kinase"/>
    <property type="match status" value="1"/>
</dbReference>
<dbReference type="GO" id="GO:0005524">
    <property type="term" value="F:ATP binding"/>
    <property type="evidence" value="ECO:0007669"/>
    <property type="project" value="UniProtKB-KW"/>
</dbReference>
<sequence length="676" mass="75346">MSSPLSEPPRPELAVPPRPRFKLLGRRVGGPRSLWAWPLLLSLVFVAGVVAWMVRTDADEREARRAELISDALSLEAQLSGALDDETARLKALADDLAAHHTRPEAFVRQALLLDGLRRFWVSVTWVDAQGRIVAQVPDDKLPANAPLRAGSTDRGLAGHLSVALPNRGGLLVARYSSTNLLRQRVPWWLARKYDIRLVDSSDDVIAATVDGERLPDQLWYRKTMGPSMAQGWLELASRERQTPWWRTLPMALMGGFLLLVGAASWMLRRQMLAVERAEEAWRTEAAWRTAMEDSLAVGLRARDLDGRLVYVNKTMADMLGYQPEELIGVMPPMPYWLPDELDESMRRHLRNMAGQAPREGYESRWQHRDGRVLEVMIFEARLVDAQGRHIGWMASVLNITERKRLEERERRQADTMAHHSRLTMLGEVASTLAHELNQPLSAITSYNAGVLNALKRHPEPDSLLLGALQRLGEQAAHAGRIVKRIREFLTRREPQRERGDINQIVRAAVDLQRRDMNRHGVSLSLQLDRALPPVLVDPILVEQVAANLVRNACDALSTRPGVRSLHVMTTLAPDGRFVKVQVSDNGPGLGGQGIETLCAPFFSTKAEGMGMGLAICRSIVELHYGALDAEEAPGGGAVFSFTVPCWQDHDQEGEHDPSDDPMPADASISQDDSRP</sequence>
<dbReference type="Proteomes" id="UP000269265">
    <property type="component" value="Unassembled WGS sequence"/>
</dbReference>
<dbReference type="InterPro" id="IPR036890">
    <property type="entry name" value="HATPase_C_sf"/>
</dbReference>
<dbReference type="InterPro" id="IPR000014">
    <property type="entry name" value="PAS"/>
</dbReference>
<proteinExistence type="predicted"/>
<evidence type="ECO:0000256" key="2">
    <source>
        <dbReference type="ARBA" id="ARBA00012438"/>
    </source>
</evidence>
<dbReference type="InterPro" id="IPR013767">
    <property type="entry name" value="PAS_fold"/>
</dbReference>
<feature type="transmembrane region" description="Helical" evidence="10">
    <location>
        <begin position="249"/>
        <end position="268"/>
    </location>
</feature>
<dbReference type="PROSITE" id="PS50113">
    <property type="entry name" value="PAC"/>
    <property type="match status" value="1"/>
</dbReference>
<keyword evidence="15" id="KW-1185">Reference proteome</keyword>
<evidence type="ECO:0000256" key="7">
    <source>
        <dbReference type="ARBA" id="ARBA00022840"/>
    </source>
</evidence>
<dbReference type="AlphaFoldDB" id="A0A426V9N8"/>
<dbReference type="SMART" id="SM00388">
    <property type="entry name" value="HisKA"/>
    <property type="match status" value="1"/>
</dbReference>
<dbReference type="InterPro" id="IPR035965">
    <property type="entry name" value="PAS-like_dom_sf"/>
</dbReference>
<dbReference type="EC" id="2.7.13.3" evidence="2"/>
<evidence type="ECO:0000256" key="9">
    <source>
        <dbReference type="SAM" id="MobiDB-lite"/>
    </source>
</evidence>
<feature type="domain" description="PAC" evidence="13">
    <location>
        <begin position="360"/>
        <end position="412"/>
    </location>
</feature>
<dbReference type="CDD" id="cd00130">
    <property type="entry name" value="PAS"/>
    <property type="match status" value="1"/>
</dbReference>
<keyword evidence="7" id="KW-0067">ATP-binding</keyword>
<gene>
    <name evidence="14" type="ORF">EIP75_15090</name>
</gene>
<evidence type="ECO:0000259" key="12">
    <source>
        <dbReference type="PROSITE" id="PS50112"/>
    </source>
</evidence>
<dbReference type="Gene3D" id="1.10.287.130">
    <property type="match status" value="1"/>
</dbReference>
<dbReference type="NCBIfam" id="TIGR00229">
    <property type="entry name" value="sensory_box"/>
    <property type="match status" value="1"/>
</dbReference>
<feature type="domain" description="Histidine kinase" evidence="11">
    <location>
        <begin position="432"/>
        <end position="648"/>
    </location>
</feature>
<dbReference type="CDD" id="cd00082">
    <property type="entry name" value="HisKA"/>
    <property type="match status" value="1"/>
</dbReference>
<dbReference type="GO" id="GO:0006355">
    <property type="term" value="P:regulation of DNA-templated transcription"/>
    <property type="evidence" value="ECO:0007669"/>
    <property type="project" value="InterPro"/>
</dbReference>
<evidence type="ECO:0000256" key="1">
    <source>
        <dbReference type="ARBA" id="ARBA00000085"/>
    </source>
</evidence>
<keyword evidence="10" id="KW-0472">Membrane</keyword>
<feature type="region of interest" description="Disordered" evidence="9">
    <location>
        <begin position="649"/>
        <end position="676"/>
    </location>
</feature>
<dbReference type="InterPro" id="IPR004358">
    <property type="entry name" value="Sig_transdc_His_kin-like_C"/>
</dbReference>
<dbReference type="SMART" id="SM00387">
    <property type="entry name" value="HATPase_c"/>
    <property type="match status" value="1"/>
</dbReference>
<evidence type="ECO:0000259" key="11">
    <source>
        <dbReference type="PROSITE" id="PS50109"/>
    </source>
</evidence>
<name>A0A426V9N8_9BURK</name>